<evidence type="ECO:0000256" key="9">
    <source>
        <dbReference type="SAM" id="Phobius"/>
    </source>
</evidence>
<dbReference type="Pfam" id="PF03553">
    <property type="entry name" value="Na_H_antiporter"/>
    <property type="match status" value="1"/>
</dbReference>
<dbReference type="PANTHER" id="PTHR33451">
    <property type="entry name" value="MALATE-2H(+)/NA(+)-LACTATE ANTIPORTER"/>
    <property type="match status" value="1"/>
</dbReference>
<gene>
    <name evidence="11" type="primary">nhaC</name>
    <name evidence="11" type="ORF">JYB65_10560</name>
</gene>
<organism evidence="11 12">
    <name type="scientific">Clostridium aminobutyricum</name>
    <dbReference type="NCBI Taxonomy" id="33953"/>
    <lineage>
        <taxon>Bacteria</taxon>
        <taxon>Bacillati</taxon>
        <taxon>Bacillota</taxon>
        <taxon>Clostridia</taxon>
        <taxon>Eubacteriales</taxon>
        <taxon>Clostridiaceae</taxon>
        <taxon>Clostridium</taxon>
    </lineage>
</organism>
<feature type="transmembrane region" description="Helical" evidence="9">
    <location>
        <begin position="137"/>
        <end position="165"/>
    </location>
</feature>
<evidence type="ECO:0000256" key="6">
    <source>
        <dbReference type="ARBA" id="ARBA00022989"/>
    </source>
</evidence>
<reference evidence="11" key="1">
    <citation type="submission" date="2021-02" db="EMBL/GenBank/DDBJ databases">
        <title>Abyssanaerobacter marinus gen.nov., sp., nov, anaerobic bacterium isolated from the Onnuri vent field of Indian Ocean and suggestion of Mogibacteriaceae fam. nov., and proposal of reclassification of ambiguous this family's genus member.</title>
        <authorList>
            <person name="Kim Y.J."/>
            <person name="Yang J.-A."/>
        </authorList>
    </citation>
    <scope>NUCLEOTIDE SEQUENCE</scope>
    <source>
        <strain evidence="11">DSM 2634</strain>
    </source>
</reference>
<accession>A0A939D9W9</accession>
<evidence type="ECO:0000256" key="7">
    <source>
        <dbReference type="ARBA" id="ARBA00023136"/>
    </source>
</evidence>
<evidence type="ECO:0000256" key="1">
    <source>
        <dbReference type="ARBA" id="ARBA00004651"/>
    </source>
</evidence>
<dbReference type="NCBIfam" id="TIGR00931">
    <property type="entry name" value="antiport_nhaC"/>
    <property type="match status" value="1"/>
</dbReference>
<feature type="transmembrane region" description="Helical" evidence="9">
    <location>
        <begin position="36"/>
        <end position="54"/>
    </location>
</feature>
<feature type="transmembrane region" description="Helical" evidence="9">
    <location>
        <begin position="237"/>
        <end position="259"/>
    </location>
</feature>
<feature type="transmembrane region" description="Helical" evidence="9">
    <location>
        <begin position="99"/>
        <end position="125"/>
    </location>
</feature>
<evidence type="ECO:0000313" key="11">
    <source>
        <dbReference type="EMBL" id="MBN7773805.1"/>
    </source>
</evidence>
<name>A0A939D9W9_CLOAM</name>
<evidence type="ECO:0000256" key="3">
    <source>
        <dbReference type="ARBA" id="ARBA00022449"/>
    </source>
</evidence>
<dbReference type="PANTHER" id="PTHR33451:SF3">
    <property type="entry name" value="MALATE-2H(+)_NA(+)-LACTATE ANTIPORTER"/>
    <property type="match status" value="1"/>
</dbReference>
<feature type="transmembrane region" description="Helical" evidence="9">
    <location>
        <begin position="319"/>
        <end position="336"/>
    </location>
</feature>
<keyword evidence="2" id="KW-0813">Transport</keyword>
<comment type="subcellular location">
    <subcellularLocation>
        <location evidence="1">Cell membrane</location>
        <topology evidence="1">Multi-pass membrane protein</topology>
    </subcellularLocation>
</comment>
<feature type="transmembrane region" description="Helical" evidence="9">
    <location>
        <begin position="265"/>
        <end position="288"/>
    </location>
</feature>
<dbReference type="GO" id="GO:0015297">
    <property type="term" value="F:antiporter activity"/>
    <property type="evidence" value="ECO:0007669"/>
    <property type="project" value="UniProtKB-KW"/>
</dbReference>
<keyword evidence="5 9" id="KW-0812">Transmembrane</keyword>
<evidence type="ECO:0000313" key="12">
    <source>
        <dbReference type="Proteomes" id="UP000664545"/>
    </source>
</evidence>
<evidence type="ECO:0000256" key="4">
    <source>
        <dbReference type="ARBA" id="ARBA00022475"/>
    </source>
</evidence>
<evidence type="ECO:0000256" key="2">
    <source>
        <dbReference type="ARBA" id="ARBA00022448"/>
    </source>
</evidence>
<dbReference type="RefSeq" id="WP_206582640.1">
    <property type="nucleotide sequence ID" value="NZ_JAFJZZ010000004.1"/>
</dbReference>
<dbReference type="Proteomes" id="UP000664545">
    <property type="component" value="Unassembled WGS sequence"/>
</dbReference>
<protein>
    <submittedName>
        <fullName evidence="11">Na+/H+ antiporter NhaC</fullName>
    </submittedName>
</protein>
<evidence type="ECO:0000256" key="8">
    <source>
        <dbReference type="ARBA" id="ARBA00038435"/>
    </source>
</evidence>
<evidence type="ECO:0000256" key="5">
    <source>
        <dbReference type="ARBA" id="ARBA00022692"/>
    </source>
</evidence>
<dbReference type="InterPro" id="IPR052180">
    <property type="entry name" value="NhaC_Na-H+_Antiporter"/>
</dbReference>
<dbReference type="EMBL" id="JAFJZZ010000004">
    <property type="protein sequence ID" value="MBN7773805.1"/>
    <property type="molecule type" value="Genomic_DNA"/>
</dbReference>
<keyword evidence="12" id="KW-1185">Reference proteome</keyword>
<feature type="domain" description="Na+/H+ antiporter NhaC-like C-terminal" evidence="10">
    <location>
        <begin position="162"/>
        <end position="459"/>
    </location>
</feature>
<dbReference type="InterPro" id="IPR004770">
    <property type="entry name" value="Na/H_antiport_NhaC"/>
</dbReference>
<keyword evidence="4" id="KW-1003">Cell membrane</keyword>
<feature type="transmembrane region" description="Helical" evidence="9">
    <location>
        <begin position="364"/>
        <end position="389"/>
    </location>
</feature>
<sequence>MDENLKKPSLGVSLAIVLFLFGSFILQLVIVGTPDVHMTLIFATVFAVVMLGIFNKTPLSLIEEGVIHGTKIATISMMILMFIGVMIPAWIAAGTIPSLIYYGVQIISPSVFLLTTILVCSLSCLATGTSWGTAATFGVALMGIGGGLGVDPAMTAGAIISGAIFGDKLSPISDTVNLSAASCEVNIFSHIKSVATATIPGYILALVAAVFLGMKYSKGQMDSNQVDTLLQTLSSHFNVTPVYTIISLIPMILVVVLALRKFNALATIVISAMAGMIIAIIFQGYSLLEMMSYMNYGYVIDTGNIDVDKLLNRGGLQSMMWTVSIGYLGLSYGGILEKTGVLDTLLFSASAITSNARNLILTQMVAGIATVAATASPYVCILIPGRMFVAGYDKLKIKRIVASRTLEHSGICIDPMLPWSLGAVYFSGVLGVSPLKYAPYTVLCWSVPIIAAFYAITGIFVWKEDSPAEKAETEETEMKAEA</sequence>
<keyword evidence="7 9" id="KW-0472">Membrane</keyword>
<evidence type="ECO:0000259" key="10">
    <source>
        <dbReference type="Pfam" id="PF03553"/>
    </source>
</evidence>
<keyword evidence="3" id="KW-0050">Antiport</keyword>
<comment type="similarity">
    <text evidence="8">Belongs to the NhaC Na(+)/H(+) (TC 2.A.35) antiporter family.</text>
</comment>
<dbReference type="AlphaFoldDB" id="A0A939D9W9"/>
<keyword evidence="6 9" id="KW-1133">Transmembrane helix</keyword>
<comment type="caution">
    <text evidence="11">The sequence shown here is derived from an EMBL/GenBank/DDBJ whole genome shotgun (WGS) entry which is preliminary data.</text>
</comment>
<feature type="transmembrane region" description="Helical" evidence="9">
    <location>
        <begin position="12"/>
        <end position="30"/>
    </location>
</feature>
<dbReference type="InterPro" id="IPR018461">
    <property type="entry name" value="Na/H_Antiport_NhaC-like_C"/>
</dbReference>
<feature type="transmembrane region" description="Helical" evidence="9">
    <location>
        <begin position="437"/>
        <end position="462"/>
    </location>
</feature>
<dbReference type="GO" id="GO:0005886">
    <property type="term" value="C:plasma membrane"/>
    <property type="evidence" value="ECO:0007669"/>
    <property type="project" value="UniProtKB-SubCell"/>
</dbReference>
<proteinExistence type="inferred from homology"/>
<feature type="transmembrane region" description="Helical" evidence="9">
    <location>
        <begin position="199"/>
        <end position="216"/>
    </location>
</feature>
<feature type="transmembrane region" description="Helical" evidence="9">
    <location>
        <begin position="75"/>
        <end position="93"/>
    </location>
</feature>